<comment type="pathway">
    <text evidence="13">Amino-acid metabolism.</text>
</comment>
<keyword evidence="9" id="KW-0862">Zinc</keyword>
<evidence type="ECO:0000256" key="5">
    <source>
        <dbReference type="ARBA" id="ARBA00022553"/>
    </source>
</evidence>
<evidence type="ECO:0000256" key="22">
    <source>
        <dbReference type="ARBA" id="ARBA00048380"/>
    </source>
</evidence>
<name>A0A8S4C2X9_9TELE</name>
<dbReference type="Gene3D" id="1.10.150.900">
    <property type="match status" value="1"/>
</dbReference>
<evidence type="ECO:0000256" key="32">
    <source>
        <dbReference type="ARBA" id="ARBA00049457"/>
    </source>
</evidence>
<evidence type="ECO:0000256" key="3">
    <source>
        <dbReference type="ARBA" id="ARBA00007744"/>
    </source>
</evidence>
<dbReference type="Pfam" id="PF07687">
    <property type="entry name" value="M20_dimer"/>
    <property type="match status" value="1"/>
</dbReference>
<evidence type="ECO:0000256" key="10">
    <source>
        <dbReference type="ARBA" id="ARBA00022990"/>
    </source>
</evidence>
<feature type="domain" description="LEM-like" evidence="37">
    <location>
        <begin position="46"/>
        <end position="89"/>
    </location>
</feature>
<dbReference type="FunFam" id="1.10.720.40:FF:000001">
    <property type="entry name" value="LEM domain containing 2, isoform CRA_a"/>
    <property type="match status" value="2"/>
</dbReference>
<comment type="pathway">
    <text evidence="1">Lipid metabolism; fatty acid metabolism.</text>
</comment>
<dbReference type="FunFam" id="3.40.630.10:FF:000027">
    <property type="entry name" value="N-fatty-acyl-amino acid synthase/hydrolase PM20D1"/>
    <property type="match status" value="1"/>
</dbReference>
<evidence type="ECO:0000256" key="9">
    <source>
        <dbReference type="ARBA" id="ARBA00022833"/>
    </source>
</evidence>
<evidence type="ECO:0000256" key="2">
    <source>
        <dbReference type="ARBA" id="ARBA00006247"/>
    </source>
</evidence>
<dbReference type="Gene3D" id="1.10.720.40">
    <property type="match status" value="2"/>
</dbReference>
<dbReference type="GO" id="GO:0005635">
    <property type="term" value="C:nuclear envelope"/>
    <property type="evidence" value="ECO:0007669"/>
    <property type="project" value="UniProtKB-ARBA"/>
</dbReference>
<evidence type="ECO:0000256" key="33">
    <source>
        <dbReference type="ARBA" id="ARBA00060529"/>
    </source>
</evidence>
<keyword evidence="5" id="KW-0597">Phosphoprotein</keyword>
<feature type="domain" description="LEM" evidence="36">
    <location>
        <begin position="117"/>
        <end position="161"/>
    </location>
</feature>
<dbReference type="Pfam" id="PF03020">
    <property type="entry name" value="LEM"/>
    <property type="match status" value="1"/>
</dbReference>
<dbReference type="EMBL" id="CAJRST010041110">
    <property type="protein sequence ID" value="CAG6021738.1"/>
    <property type="molecule type" value="Genomic_DNA"/>
</dbReference>
<dbReference type="SUPFAM" id="SSF55031">
    <property type="entry name" value="Bacterial exopeptidase dimerisation domain"/>
    <property type="match status" value="1"/>
</dbReference>
<evidence type="ECO:0000256" key="15">
    <source>
        <dbReference type="ARBA" id="ARBA00047450"/>
    </source>
</evidence>
<organism evidence="38 39">
    <name type="scientific">Menidia menidia</name>
    <name type="common">Atlantic silverside</name>
    <dbReference type="NCBI Taxonomy" id="238744"/>
    <lineage>
        <taxon>Eukaryota</taxon>
        <taxon>Metazoa</taxon>
        <taxon>Chordata</taxon>
        <taxon>Craniata</taxon>
        <taxon>Vertebrata</taxon>
        <taxon>Euteleostomi</taxon>
        <taxon>Actinopterygii</taxon>
        <taxon>Neopterygii</taxon>
        <taxon>Teleostei</taxon>
        <taxon>Neoteleostei</taxon>
        <taxon>Acanthomorphata</taxon>
        <taxon>Ovalentaria</taxon>
        <taxon>Atherinomorphae</taxon>
        <taxon>Atheriniformes</taxon>
        <taxon>Atherinopsidae</taxon>
        <taxon>Menidiinae</taxon>
        <taxon>Menidia</taxon>
    </lineage>
</organism>
<comment type="catalytic activity">
    <reaction evidence="15">
        <text>(9Z)-octadecenoate + glycine = N-(9Z-octadecenoyl)glycine + H2O</text>
        <dbReference type="Rhea" id="RHEA:51316"/>
        <dbReference type="ChEBI" id="CHEBI:15377"/>
        <dbReference type="ChEBI" id="CHEBI:30823"/>
        <dbReference type="ChEBI" id="CHEBI:57305"/>
        <dbReference type="ChEBI" id="CHEBI:133992"/>
    </reaction>
    <physiologicalReaction direction="right-to-left" evidence="15">
        <dbReference type="Rhea" id="RHEA:51318"/>
    </physiologicalReaction>
</comment>
<comment type="catalytic activity">
    <reaction evidence="24">
        <text>an N-acyl-L-amino acid + H2O = an L-alpha-amino acid + a carboxylate</text>
        <dbReference type="Rhea" id="RHEA:15565"/>
        <dbReference type="ChEBI" id="CHEBI:15377"/>
        <dbReference type="ChEBI" id="CHEBI:29067"/>
        <dbReference type="ChEBI" id="CHEBI:59869"/>
        <dbReference type="ChEBI" id="CHEBI:59874"/>
        <dbReference type="EC" id="3.5.1.14"/>
    </reaction>
    <physiologicalReaction direction="left-to-right" evidence="24">
        <dbReference type="Rhea" id="RHEA:15566"/>
    </physiologicalReaction>
    <physiologicalReaction direction="right-to-left" evidence="24">
        <dbReference type="Rhea" id="RHEA:15567"/>
    </physiologicalReaction>
</comment>
<dbReference type="SMART" id="SM00540">
    <property type="entry name" value="LEM"/>
    <property type="match status" value="1"/>
</dbReference>
<evidence type="ECO:0000256" key="31">
    <source>
        <dbReference type="ARBA" id="ARBA00049100"/>
    </source>
</evidence>
<dbReference type="GO" id="GO:0004046">
    <property type="term" value="F:aminoacylase activity"/>
    <property type="evidence" value="ECO:0007669"/>
    <property type="project" value="UniProtKB-EC"/>
</dbReference>
<comment type="catalytic activity">
    <reaction evidence="22">
        <text>N-(9Z-octadecenoyl)-L-asparagine + H2O = L-asparagine + (9Z)-octadecenoate</text>
        <dbReference type="Rhea" id="RHEA:64136"/>
        <dbReference type="ChEBI" id="CHEBI:15377"/>
        <dbReference type="ChEBI" id="CHEBI:30823"/>
        <dbReference type="ChEBI" id="CHEBI:58048"/>
        <dbReference type="ChEBI" id="CHEBI:149730"/>
    </reaction>
    <physiologicalReaction direction="left-to-right" evidence="22">
        <dbReference type="Rhea" id="RHEA:64137"/>
    </physiologicalReaction>
</comment>
<evidence type="ECO:0000256" key="1">
    <source>
        <dbReference type="ARBA" id="ARBA00004872"/>
    </source>
</evidence>
<evidence type="ECO:0000256" key="11">
    <source>
        <dbReference type="ARBA" id="ARBA00023125"/>
    </source>
</evidence>
<evidence type="ECO:0000256" key="4">
    <source>
        <dbReference type="ARBA" id="ARBA00022481"/>
    </source>
</evidence>
<dbReference type="SMR" id="A0A8S4C2X9"/>
<dbReference type="GO" id="GO:0008233">
    <property type="term" value="F:peptidase activity"/>
    <property type="evidence" value="ECO:0007669"/>
    <property type="project" value="UniProtKB-KW"/>
</dbReference>
<protein>
    <submittedName>
        <fullName evidence="38">(Atlantic silverside) hypothetical protein</fullName>
    </submittedName>
</protein>
<gene>
    <name evidence="38" type="ORF">MMEN_LOCUS21935</name>
</gene>
<evidence type="ECO:0000256" key="16">
    <source>
        <dbReference type="ARBA" id="ARBA00047567"/>
    </source>
</evidence>
<keyword evidence="11" id="KW-0238">DNA-binding</keyword>
<dbReference type="Proteomes" id="UP000677803">
    <property type="component" value="Unassembled WGS sequence"/>
</dbReference>
<evidence type="ECO:0000256" key="18">
    <source>
        <dbReference type="ARBA" id="ARBA00047866"/>
    </source>
</evidence>
<dbReference type="PANTHER" id="PTHR45962:SF1">
    <property type="entry name" value="N-FATTY-ACYL-AMINO ACID SYNTHASE_HYDROLASE PM20D1"/>
    <property type="match status" value="1"/>
</dbReference>
<dbReference type="InterPro" id="IPR003887">
    <property type="entry name" value="LEM_dom"/>
</dbReference>
<dbReference type="Gene3D" id="3.30.70.360">
    <property type="match status" value="1"/>
</dbReference>
<dbReference type="OrthoDB" id="3064516at2759"/>
<comment type="similarity">
    <text evidence="3">Belongs to the LEM family.</text>
</comment>
<keyword evidence="39" id="KW-1185">Reference proteome</keyword>
<dbReference type="InterPro" id="IPR047177">
    <property type="entry name" value="Pept_M20A"/>
</dbReference>
<feature type="transmembrane region" description="Helical" evidence="35">
    <location>
        <begin position="334"/>
        <end position="353"/>
    </location>
</feature>
<keyword evidence="7" id="KW-0479">Metal-binding</keyword>
<dbReference type="CDD" id="cd05674">
    <property type="entry name" value="M20_yscS"/>
    <property type="match status" value="1"/>
</dbReference>
<evidence type="ECO:0000256" key="27">
    <source>
        <dbReference type="ARBA" id="ARBA00048822"/>
    </source>
</evidence>
<evidence type="ECO:0000256" key="25">
    <source>
        <dbReference type="ARBA" id="ARBA00048597"/>
    </source>
</evidence>
<evidence type="ECO:0000256" key="26">
    <source>
        <dbReference type="ARBA" id="ARBA00048729"/>
    </source>
</evidence>
<comment type="catalytic activity">
    <reaction evidence="25">
        <text>N-(9Z-octadecenoyl)-L-serine + H2O = L-serine + (9Z)-octadecenoate</text>
        <dbReference type="Rhea" id="RHEA:51352"/>
        <dbReference type="ChEBI" id="CHEBI:15377"/>
        <dbReference type="ChEBI" id="CHEBI:30823"/>
        <dbReference type="ChEBI" id="CHEBI:33384"/>
        <dbReference type="ChEBI" id="CHEBI:134031"/>
    </reaction>
    <physiologicalReaction direction="left-to-right" evidence="25">
        <dbReference type="Rhea" id="RHEA:51353"/>
    </physiologicalReaction>
</comment>
<keyword evidence="8" id="KW-0378">Hydrolase</keyword>
<dbReference type="AlphaFoldDB" id="A0A8S4C2X9"/>
<dbReference type="PROSITE" id="PS50955">
    <property type="entry name" value="LEM_LIKE"/>
    <property type="match status" value="1"/>
</dbReference>
<evidence type="ECO:0000256" key="20">
    <source>
        <dbReference type="ARBA" id="ARBA00047879"/>
    </source>
</evidence>
<dbReference type="GO" id="GO:0046872">
    <property type="term" value="F:metal ion binding"/>
    <property type="evidence" value="ECO:0007669"/>
    <property type="project" value="UniProtKB-KW"/>
</dbReference>
<dbReference type="GO" id="GO:0043604">
    <property type="term" value="P:amide biosynthetic process"/>
    <property type="evidence" value="ECO:0007669"/>
    <property type="project" value="TreeGrafter"/>
</dbReference>
<evidence type="ECO:0000256" key="28">
    <source>
        <dbReference type="ARBA" id="ARBA00048827"/>
    </source>
</evidence>
<feature type="region of interest" description="Disordered" evidence="34">
    <location>
        <begin position="159"/>
        <end position="220"/>
    </location>
</feature>
<sequence length="843" mass="93472">MQPACSGTQIRLWVLSEQLCLASPVPRTSNSTPGSASLRPCAMPFVDDPAHLSKTRLKSDLIAHNVELPPAASKKEAYVELHLRHIDQTNAAEFSSDDEEPVQEVAEKEEVPEVAEMPDPSTLTDDDLKATLLKHGVKAGPIVASTRMLYERKLKSLVQSGGHGGVNGAEKAALYSDSEEEEDEGNGDEEDKESGTGLEHMQQEAVEEQTQQQSGELSEEPETDILKDLIPEIATTPTGIFATSRRPIKGAAQRPVQYAYPDTPVSPVTLERREVQRRLVPIHVQILVFLTLAFILYFIYVHVEDSSSVLSLLDSFSHCRQATMSVTKLKILKLAKVFTCSVLITVLVLFVTACIRTLSLDVNAGLQLARWEKTNNISLVITQRQREELFANFKEAVRIPTVSFSDTESNTTALGEFDRLLRRAFPTVFSSSLVHHELVANYSHLFRVQGSQPNLVPYLLLAHIDVVPATESDGWEAPPFSAKEIDGFIYGRGTIDDKGPLMGILQALEYLLIKDYAPRRGFYIGLGHDEEIRGYNGAVNIVRLLKQRGVKLSFVLDEGLAVLDGVISGLEGPAALIGLSEKGSATVKLSVSMAPGHSSMPPRESTIGILAAAVKRLEENPMPRLFGYGPERDTFEHLAHKFRLPVKFVMSNLWLFSPVLSRVLERKPDTNAFVRTTTAVTMFNAGVKVNIIPSHAEAYVNLRIHSAQLVQEVMDIIQDTVGDQRVKIELIDGFDPLPVSSSDEKSFGYQIIKKTVLDMFPTVTVAPGICIGNTDSRHFKDLTNDIYRFAPIWFKPGDAQRFHGINERISKKNYEDIVVFYSNLFQNCDVQKLPEPHTSVHEL</sequence>
<feature type="region of interest" description="Disordered" evidence="34">
    <location>
        <begin position="92"/>
        <end position="124"/>
    </location>
</feature>
<feature type="transmembrane region" description="Helical" evidence="35">
    <location>
        <begin position="282"/>
        <end position="303"/>
    </location>
</feature>
<dbReference type="PROSITE" id="PS50954">
    <property type="entry name" value="LEM"/>
    <property type="match status" value="1"/>
</dbReference>
<dbReference type="Gene3D" id="3.40.630.10">
    <property type="entry name" value="Zn peptidases"/>
    <property type="match status" value="1"/>
</dbReference>
<comment type="catalytic activity">
    <reaction evidence="26">
        <text>N-(9Z-octadecenoyl)-L-glutamine + H2O = L-glutamine + (9Z)-octadecenoate</text>
        <dbReference type="Rhea" id="RHEA:51356"/>
        <dbReference type="ChEBI" id="CHEBI:15377"/>
        <dbReference type="ChEBI" id="CHEBI:30823"/>
        <dbReference type="ChEBI" id="CHEBI:58359"/>
        <dbReference type="ChEBI" id="CHEBI:134033"/>
    </reaction>
    <physiologicalReaction direction="left-to-right" evidence="26">
        <dbReference type="Rhea" id="RHEA:51357"/>
    </physiologicalReaction>
</comment>
<evidence type="ECO:0000256" key="30">
    <source>
        <dbReference type="ARBA" id="ARBA00048879"/>
    </source>
</evidence>
<dbReference type="InterPro" id="IPR036264">
    <property type="entry name" value="Bact_exopeptidase_dim_dom"/>
</dbReference>
<accession>A0A8S4C2X9</accession>
<dbReference type="CDD" id="cd12940">
    <property type="entry name" value="LEM_LAP2_LEMD1"/>
    <property type="match status" value="1"/>
</dbReference>
<evidence type="ECO:0000256" key="19">
    <source>
        <dbReference type="ARBA" id="ARBA00047874"/>
    </source>
</evidence>
<comment type="catalytic activity">
    <reaction evidence="30">
        <text>L-phenylalanine + (9Z)-octadecenoate = N-(9Z-octadecenoyl)-L-phenylalanine + H2O</text>
        <dbReference type="Rhea" id="RHEA:51300"/>
        <dbReference type="ChEBI" id="CHEBI:15377"/>
        <dbReference type="ChEBI" id="CHEBI:30823"/>
        <dbReference type="ChEBI" id="CHEBI:58095"/>
        <dbReference type="ChEBI" id="CHEBI:134020"/>
    </reaction>
    <physiologicalReaction direction="left-to-right" evidence="30">
        <dbReference type="Rhea" id="RHEA:51301"/>
    </physiologicalReaction>
    <physiologicalReaction direction="right-to-left" evidence="30">
        <dbReference type="Rhea" id="RHEA:51302"/>
    </physiologicalReaction>
</comment>
<keyword evidence="6" id="KW-0645">Protease</keyword>
<keyword evidence="35" id="KW-1133">Transmembrane helix</keyword>
<evidence type="ECO:0000256" key="24">
    <source>
        <dbReference type="ARBA" id="ARBA00048579"/>
    </source>
</evidence>
<evidence type="ECO:0000256" key="14">
    <source>
        <dbReference type="ARBA" id="ARBA00046147"/>
    </source>
</evidence>
<dbReference type="PANTHER" id="PTHR45962">
    <property type="entry name" value="N-FATTY-ACYL-AMINO ACID SYNTHASE/HYDROLASE PM20D1"/>
    <property type="match status" value="1"/>
</dbReference>
<evidence type="ECO:0000313" key="38">
    <source>
        <dbReference type="EMBL" id="CAG6021738.1"/>
    </source>
</evidence>
<comment type="catalytic activity">
    <reaction evidence="18">
        <text>N-(9Z-octadecenoyl)-L-tyrosine + H2O = L-tyrosine + (9Z)-octadecenoate</text>
        <dbReference type="Rhea" id="RHEA:64184"/>
        <dbReference type="ChEBI" id="CHEBI:15377"/>
        <dbReference type="ChEBI" id="CHEBI:30823"/>
        <dbReference type="ChEBI" id="CHEBI:58315"/>
        <dbReference type="ChEBI" id="CHEBI:149734"/>
    </reaction>
    <physiologicalReaction direction="left-to-right" evidence="18">
        <dbReference type="Rhea" id="RHEA:64185"/>
    </physiologicalReaction>
</comment>
<comment type="pathway">
    <text evidence="33">Energy metabolism; electron transfer.</text>
</comment>
<comment type="catalytic activity">
    <reaction evidence="27">
        <text>N-(9Z-octadecenoyl)-L-tryptophan + H2O = L-tryptophan + (9Z)-octadecenoate</text>
        <dbReference type="Rhea" id="RHEA:64176"/>
        <dbReference type="ChEBI" id="CHEBI:15377"/>
        <dbReference type="ChEBI" id="CHEBI:30823"/>
        <dbReference type="ChEBI" id="CHEBI:57912"/>
        <dbReference type="ChEBI" id="CHEBI:149733"/>
    </reaction>
    <physiologicalReaction direction="left-to-right" evidence="27">
        <dbReference type="Rhea" id="RHEA:64177"/>
    </physiologicalReaction>
</comment>
<comment type="function">
    <text evidence="14">Secreted enzyme that regulates the endogenous N-fatty acyl amino acid (NAAs) tissue and circulating levels by functioning as a bidirectional NAA synthase/hydrolase. It condenses free fatty acids and free amino acids to generate NAAs and bidirectionally catalyzes the reverse hydrolysis reaction. Some of these NAAs stimulate oxidative metabolism via mitochondrial uncoupling, increasing energy expenditure in a UPC1-independent manner. Thereby, this secreted protein may indirectly regulate whole body energy expenditure. PM20D1 circulates in tight association with both low- and high-density (LDL and HDL,respectively) lipoprotein particles.</text>
</comment>
<keyword evidence="12" id="KW-0456">Lyase</keyword>
<evidence type="ECO:0000259" key="37">
    <source>
        <dbReference type="PROSITE" id="PS50955"/>
    </source>
</evidence>
<feature type="compositionally biased region" description="Acidic residues" evidence="34">
    <location>
        <begin position="177"/>
        <end position="192"/>
    </location>
</feature>
<dbReference type="SUPFAM" id="SSF63451">
    <property type="entry name" value="LEM domain"/>
    <property type="match status" value="2"/>
</dbReference>
<dbReference type="GO" id="GO:0005576">
    <property type="term" value="C:extracellular region"/>
    <property type="evidence" value="ECO:0007669"/>
    <property type="project" value="UniProtKB-ARBA"/>
</dbReference>
<evidence type="ECO:0000256" key="12">
    <source>
        <dbReference type="ARBA" id="ARBA00023239"/>
    </source>
</evidence>
<dbReference type="GO" id="GO:0016829">
    <property type="term" value="F:lyase activity"/>
    <property type="evidence" value="ECO:0007669"/>
    <property type="project" value="UniProtKB-KW"/>
</dbReference>
<keyword evidence="4" id="KW-0488">Methylation</keyword>
<comment type="catalytic activity">
    <reaction evidence="28">
        <text>N-(9Z-octadecenoyl)-L-leucine + H2O = L-leucine + (9Z)-octadecenoate</text>
        <dbReference type="Rhea" id="RHEA:51360"/>
        <dbReference type="ChEBI" id="CHEBI:15377"/>
        <dbReference type="ChEBI" id="CHEBI:30823"/>
        <dbReference type="ChEBI" id="CHEBI:57427"/>
        <dbReference type="ChEBI" id="CHEBI:134035"/>
    </reaction>
    <physiologicalReaction direction="left-to-right" evidence="28">
        <dbReference type="Rhea" id="RHEA:51361"/>
    </physiologicalReaction>
    <physiologicalReaction direction="right-to-left" evidence="28">
        <dbReference type="Rhea" id="RHEA:51362"/>
    </physiologicalReaction>
</comment>
<dbReference type="Pfam" id="PF08198">
    <property type="entry name" value="Thymopoietin"/>
    <property type="match status" value="1"/>
</dbReference>
<evidence type="ECO:0000256" key="8">
    <source>
        <dbReference type="ARBA" id="ARBA00022801"/>
    </source>
</evidence>
<evidence type="ECO:0000256" key="13">
    <source>
        <dbReference type="ARBA" id="ARBA00034698"/>
    </source>
</evidence>
<dbReference type="InterPro" id="IPR011015">
    <property type="entry name" value="LEM/LEM-like_dom_sf"/>
</dbReference>
<dbReference type="Pfam" id="PF01546">
    <property type="entry name" value="Peptidase_M20"/>
    <property type="match status" value="1"/>
</dbReference>
<comment type="catalytic activity">
    <reaction evidence="23">
        <text>N-(5Z,8Z,11Z,14Z)-eicosatetraenoyl-glycine + H2O = (5Z,8Z,11Z,14Z)-eicosatetraenoate + glycine</text>
        <dbReference type="Rhea" id="RHEA:64108"/>
        <dbReference type="ChEBI" id="CHEBI:15377"/>
        <dbReference type="ChEBI" id="CHEBI:32395"/>
        <dbReference type="ChEBI" id="CHEBI:57305"/>
        <dbReference type="ChEBI" id="CHEBI:59002"/>
    </reaction>
    <physiologicalReaction direction="left-to-right" evidence="23">
        <dbReference type="Rhea" id="RHEA:64109"/>
    </physiologicalReaction>
    <physiologicalReaction direction="right-to-left" evidence="23">
        <dbReference type="Rhea" id="RHEA:64110"/>
    </physiologicalReaction>
</comment>
<evidence type="ECO:0000259" key="36">
    <source>
        <dbReference type="PROSITE" id="PS50954"/>
    </source>
</evidence>
<keyword evidence="35" id="KW-0812">Transmembrane</keyword>
<comment type="catalytic activity">
    <reaction evidence="31">
        <text>N-(5Z,8Z,11Z,14Z-eicosatetraenoyl)-L-serine + H2O = (5Z,8Z,11Z,14Z)-eicosatetraenoate + L-serine</text>
        <dbReference type="Rhea" id="RHEA:64116"/>
        <dbReference type="ChEBI" id="CHEBI:15377"/>
        <dbReference type="ChEBI" id="CHEBI:32395"/>
        <dbReference type="ChEBI" id="CHEBI:33384"/>
        <dbReference type="ChEBI" id="CHEBI:149697"/>
    </reaction>
    <physiologicalReaction direction="left-to-right" evidence="31">
        <dbReference type="Rhea" id="RHEA:64117"/>
    </physiologicalReaction>
    <physiologicalReaction direction="right-to-left" evidence="31">
        <dbReference type="Rhea" id="RHEA:64118"/>
    </physiologicalReaction>
</comment>
<comment type="catalytic activity">
    <reaction evidence="32">
        <text>N-(9Z-octadecenoyl)-L-lysine + H2O = L-lysine + (9Z)-octadecenoate</text>
        <dbReference type="Rhea" id="RHEA:64192"/>
        <dbReference type="ChEBI" id="CHEBI:15377"/>
        <dbReference type="ChEBI" id="CHEBI:30823"/>
        <dbReference type="ChEBI" id="CHEBI:32551"/>
        <dbReference type="ChEBI" id="CHEBI:149731"/>
    </reaction>
    <physiologicalReaction direction="left-to-right" evidence="32">
        <dbReference type="Rhea" id="RHEA:64193"/>
    </physiologicalReaction>
</comment>
<evidence type="ECO:0000256" key="34">
    <source>
        <dbReference type="SAM" id="MobiDB-lite"/>
    </source>
</evidence>
<dbReference type="GO" id="GO:0006520">
    <property type="term" value="P:amino acid metabolic process"/>
    <property type="evidence" value="ECO:0007669"/>
    <property type="project" value="TreeGrafter"/>
</dbReference>
<dbReference type="GO" id="GO:1990845">
    <property type="term" value="P:adaptive thermogenesis"/>
    <property type="evidence" value="ECO:0007669"/>
    <property type="project" value="UniProtKB-ARBA"/>
</dbReference>
<comment type="catalytic activity">
    <reaction evidence="21">
        <text>N-(9Z-octadecenoyl)-L-methionine + H2O = (9Z)-octadecenoate + L-methionine</text>
        <dbReference type="Rhea" id="RHEA:64144"/>
        <dbReference type="ChEBI" id="CHEBI:15377"/>
        <dbReference type="ChEBI" id="CHEBI:30823"/>
        <dbReference type="ChEBI" id="CHEBI:57844"/>
        <dbReference type="ChEBI" id="CHEBI:149732"/>
    </reaction>
    <physiologicalReaction direction="left-to-right" evidence="21">
        <dbReference type="Rhea" id="RHEA:64145"/>
    </physiologicalReaction>
</comment>
<dbReference type="InterPro" id="IPR011650">
    <property type="entry name" value="Peptidase_M20_dimer"/>
</dbReference>
<comment type="caution">
    <text evidence="38">The sequence shown here is derived from an EMBL/GenBank/DDBJ whole genome shotgun (WGS) entry which is preliminary data.</text>
</comment>
<evidence type="ECO:0000256" key="21">
    <source>
        <dbReference type="ARBA" id="ARBA00048145"/>
    </source>
</evidence>
<dbReference type="GO" id="GO:0006629">
    <property type="term" value="P:lipid metabolic process"/>
    <property type="evidence" value="ECO:0007669"/>
    <property type="project" value="UniProtKB-ARBA"/>
</dbReference>
<dbReference type="GO" id="GO:0006508">
    <property type="term" value="P:proteolysis"/>
    <property type="evidence" value="ECO:0007669"/>
    <property type="project" value="UniProtKB-KW"/>
</dbReference>
<evidence type="ECO:0000313" key="39">
    <source>
        <dbReference type="Proteomes" id="UP000677803"/>
    </source>
</evidence>
<evidence type="ECO:0000256" key="23">
    <source>
        <dbReference type="ARBA" id="ARBA00048402"/>
    </source>
</evidence>
<keyword evidence="10" id="KW-0007">Acetylation</keyword>
<evidence type="ECO:0000256" key="35">
    <source>
        <dbReference type="SAM" id="Phobius"/>
    </source>
</evidence>
<evidence type="ECO:0000256" key="6">
    <source>
        <dbReference type="ARBA" id="ARBA00022670"/>
    </source>
</evidence>
<comment type="catalytic activity">
    <reaction evidence="16">
        <text>N-(4Z,7Z,10Z,13Z,16Z,19Z-docosahexaenoyl)-L-phenylalanine + H2O = (4Z,7Z,10Z,13Z,16Z,19Z)-docosahexaenoate + L-phenylalanine</text>
        <dbReference type="Rhea" id="RHEA:64132"/>
        <dbReference type="ChEBI" id="CHEBI:15377"/>
        <dbReference type="ChEBI" id="CHEBI:58095"/>
        <dbReference type="ChEBI" id="CHEBI:77016"/>
        <dbReference type="ChEBI" id="CHEBI:149701"/>
    </reaction>
    <physiologicalReaction direction="left-to-right" evidence="16">
        <dbReference type="Rhea" id="RHEA:64133"/>
    </physiologicalReaction>
</comment>
<dbReference type="SUPFAM" id="SSF53187">
    <property type="entry name" value="Zn-dependent exopeptidases"/>
    <property type="match status" value="1"/>
</dbReference>
<comment type="catalytic activity">
    <reaction evidence="19">
        <text>(5Z,8Z,11Z,14Z)-eicosatetraenoate + L-phenylalanine = N-(5Z,8Z,11Z,14Z-eicosatetraenoyl)-L-phenylalanine + H2O</text>
        <dbReference type="Rhea" id="RHEA:51312"/>
        <dbReference type="ChEBI" id="CHEBI:15377"/>
        <dbReference type="ChEBI" id="CHEBI:32395"/>
        <dbReference type="ChEBI" id="CHEBI:58095"/>
        <dbReference type="ChEBI" id="CHEBI:134022"/>
    </reaction>
    <physiologicalReaction direction="left-to-right" evidence="19">
        <dbReference type="Rhea" id="RHEA:51313"/>
    </physiologicalReaction>
    <physiologicalReaction direction="right-to-left" evidence="19">
        <dbReference type="Rhea" id="RHEA:51314"/>
    </physiologicalReaction>
</comment>
<dbReference type="FunFam" id="1.10.150.900:FF:000003">
    <property type="entry name" value="N-fatty-acyl-amino acid synthase/hydrolase PM20D1"/>
    <property type="match status" value="1"/>
</dbReference>
<dbReference type="InterPro" id="IPR002933">
    <property type="entry name" value="Peptidase_M20"/>
</dbReference>
<evidence type="ECO:0000256" key="29">
    <source>
        <dbReference type="ARBA" id="ARBA00048840"/>
    </source>
</evidence>
<reference evidence="38" key="1">
    <citation type="submission" date="2021-05" db="EMBL/GenBank/DDBJ databases">
        <authorList>
            <person name="Tigano A."/>
        </authorList>
    </citation>
    <scope>NUCLEOTIDE SEQUENCE</scope>
</reference>
<keyword evidence="35" id="KW-0472">Membrane</keyword>
<dbReference type="InterPro" id="IPR013146">
    <property type="entry name" value="LEM-like_dom"/>
</dbReference>
<evidence type="ECO:0000256" key="17">
    <source>
        <dbReference type="ARBA" id="ARBA00047723"/>
    </source>
</evidence>
<comment type="catalytic activity">
    <reaction evidence="20">
        <text>N-hexadecanoyl-L-phenylalanine + H2O = hexadecanoate + L-phenylalanine</text>
        <dbReference type="Rhea" id="RHEA:64124"/>
        <dbReference type="ChEBI" id="CHEBI:7896"/>
        <dbReference type="ChEBI" id="CHEBI:15377"/>
        <dbReference type="ChEBI" id="CHEBI:58095"/>
        <dbReference type="ChEBI" id="CHEBI:149699"/>
    </reaction>
    <physiologicalReaction direction="left-to-right" evidence="20">
        <dbReference type="Rhea" id="RHEA:64125"/>
    </physiologicalReaction>
</comment>
<dbReference type="GO" id="GO:0043605">
    <property type="term" value="P:amide catabolic process"/>
    <property type="evidence" value="ECO:0007669"/>
    <property type="project" value="UniProtKB-ARBA"/>
</dbReference>
<dbReference type="GO" id="GO:0003677">
    <property type="term" value="F:DNA binding"/>
    <property type="evidence" value="ECO:0007669"/>
    <property type="project" value="UniProtKB-KW"/>
</dbReference>
<comment type="catalytic activity">
    <reaction evidence="17">
        <text>N-octadecanoyl-L-phenylalanine + H2O = octadecanoate + L-phenylalanine</text>
        <dbReference type="Rhea" id="RHEA:64128"/>
        <dbReference type="ChEBI" id="CHEBI:15377"/>
        <dbReference type="ChEBI" id="CHEBI:25629"/>
        <dbReference type="ChEBI" id="CHEBI:58095"/>
        <dbReference type="ChEBI" id="CHEBI:149700"/>
    </reaction>
    <physiologicalReaction direction="left-to-right" evidence="17">
        <dbReference type="Rhea" id="RHEA:64129"/>
    </physiologicalReaction>
</comment>
<proteinExistence type="inferred from homology"/>
<evidence type="ECO:0000256" key="7">
    <source>
        <dbReference type="ARBA" id="ARBA00022723"/>
    </source>
</evidence>
<comment type="similarity">
    <text evidence="2">Belongs to the peptidase M20A family.</text>
</comment>
<comment type="catalytic activity">
    <reaction evidence="29">
        <text>an N-acyl-aromatic L-alpha-amino acid + H2O = an aromatic L-alpha-amino acid + a carboxylate</text>
        <dbReference type="Rhea" id="RHEA:54184"/>
        <dbReference type="ChEBI" id="CHEBI:15377"/>
        <dbReference type="ChEBI" id="CHEBI:29067"/>
        <dbReference type="ChEBI" id="CHEBI:84824"/>
        <dbReference type="ChEBI" id="CHEBI:138093"/>
        <dbReference type="EC" id="3.5.1.114"/>
    </reaction>
    <physiologicalReaction direction="left-to-right" evidence="29">
        <dbReference type="Rhea" id="RHEA:54185"/>
    </physiologicalReaction>
    <physiologicalReaction direction="right-to-left" evidence="29">
        <dbReference type="Rhea" id="RHEA:54186"/>
    </physiologicalReaction>
</comment>
<dbReference type="SMART" id="SM01261">
    <property type="entry name" value="Thymopoietin"/>
    <property type="match status" value="1"/>
</dbReference>